<protein>
    <submittedName>
        <fullName evidence="3">Adenosylhomocysteinase</fullName>
    </submittedName>
</protein>
<dbReference type="RefSeq" id="WP_358131303.1">
    <property type="nucleotide sequence ID" value="NZ_JBFALK010000003.1"/>
</dbReference>
<organism evidence="3 4">
    <name type="scientific">Microtetraspora glauca</name>
    <dbReference type="NCBI Taxonomy" id="1996"/>
    <lineage>
        <taxon>Bacteria</taxon>
        <taxon>Bacillati</taxon>
        <taxon>Actinomycetota</taxon>
        <taxon>Actinomycetes</taxon>
        <taxon>Streptosporangiales</taxon>
        <taxon>Streptosporangiaceae</taxon>
        <taxon>Microtetraspora</taxon>
    </lineage>
</organism>
<dbReference type="Pfam" id="PF00670">
    <property type="entry name" value="AdoHcyase_NAD"/>
    <property type="match status" value="1"/>
</dbReference>
<accession>A0ABV3GA65</accession>
<feature type="domain" description="S-adenosyl-L-homocysteine hydrolase NAD binding" evidence="2">
    <location>
        <begin position="163"/>
        <end position="325"/>
    </location>
</feature>
<dbReference type="Gene3D" id="3.40.50.720">
    <property type="entry name" value="NAD(P)-binding Rossmann-like Domain"/>
    <property type="match status" value="1"/>
</dbReference>
<reference evidence="3 4" key="1">
    <citation type="submission" date="2024-06" db="EMBL/GenBank/DDBJ databases">
        <title>The Natural Products Discovery Center: Release of the First 8490 Sequenced Strains for Exploring Actinobacteria Biosynthetic Diversity.</title>
        <authorList>
            <person name="Kalkreuter E."/>
            <person name="Kautsar S.A."/>
            <person name="Yang D."/>
            <person name="Bader C.D."/>
            <person name="Teijaro C.N."/>
            <person name="Fluegel L."/>
            <person name="Davis C.M."/>
            <person name="Simpson J.R."/>
            <person name="Lauterbach L."/>
            <person name="Steele A.D."/>
            <person name="Gui C."/>
            <person name="Meng S."/>
            <person name="Li G."/>
            <person name="Viehrig K."/>
            <person name="Ye F."/>
            <person name="Su P."/>
            <person name="Kiefer A.F."/>
            <person name="Nichols A."/>
            <person name="Cepeda A.J."/>
            <person name="Yan W."/>
            <person name="Fan B."/>
            <person name="Jiang Y."/>
            <person name="Adhikari A."/>
            <person name="Zheng C.-J."/>
            <person name="Schuster L."/>
            <person name="Cowan T.M."/>
            <person name="Smanski M.J."/>
            <person name="Chevrette M.G."/>
            <person name="De Carvalho L.P.S."/>
            <person name="Shen B."/>
        </authorList>
    </citation>
    <scope>NUCLEOTIDE SEQUENCE [LARGE SCALE GENOMIC DNA]</scope>
    <source>
        <strain evidence="3 4">NPDC050100</strain>
    </source>
</reference>
<proteinExistence type="inferred from homology"/>
<evidence type="ECO:0000313" key="3">
    <source>
        <dbReference type="EMBL" id="MEV0968530.1"/>
    </source>
</evidence>
<evidence type="ECO:0000259" key="2">
    <source>
        <dbReference type="SMART" id="SM00997"/>
    </source>
</evidence>
<dbReference type="SMART" id="SM00996">
    <property type="entry name" value="AdoHcyase"/>
    <property type="match status" value="1"/>
</dbReference>
<dbReference type="Proteomes" id="UP001551675">
    <property type="component" value="Unassembled WGS sequence"/>
</dbReference>
<dbReference type="InterPro" id="IPR000043">
    <property type="entry name" value="Adenosylhomocysteinase-like"/>
</dbReference>
<sequence>MLEDFERGRVTAFFRRVADTIPIPDRPASLVITHLLAERPAFLHAVARISNVAAVLPKPRSINEGALREISPTMQVDALDRRTFADPDQVLAYVESRAAGKRLALLDVGGYFAPALEHLCARFSGQIIGVVEDTENGHQRYAELDKVPCPVYSVARSPLKDPEDYLVGQSVVFSTEALVRSRDDILNGRPACVIGYGKLGRSIAAMLHAKHVGVTVYDVDPVRRVQALSMGFRTAATLAEALAGAGIVVCATGNFALREDDFAHVANGAYIASVTSSDDELELSALTGLYARTVVEPHVTRYTRTGHYFYVLADGNAVNFLHGASVGNFILLVQAEILAALALLASRDHDPGMWEVPSDVRQSVAAIWLRHFDGVS</sequence>
<dbReference type="SUPFAM" id="SSF52283">
    <property type="entry name" value="Formate/glycerate dehydrogenase catalytic domain-like"/>
    <property type="match status" value="1"/>
</dbReference>
<dbReference type="PANTHER" id="PTHR23420">
    <property type="entry name" value="ADENOSYLHOMOCYSTEINASE"/>
    <property type="match status" value="1"/>
</dbReference>
<comment type="caution">
    <text evidence="3">The sequence shown here is derived from an EMBL/GenBank/DDBJ whole genome shotgun (WGS) entry which is preliminary data.</text>
</comment>
<gene>
    <name evidence="3" type="ORF">AB0I59_07840</name>
</gene>
<dbReference type="InterPro" id="IPR036291">
    <property type="entry name" value="NAD(P)-bd_dom_sf"/>
</dbReference>
<keyword evidence="4" id="KW-1185">Reference proteome</keyword>
<evidence type="ECO:0000256" key="1">
    <source>
        <dbReference type="ARBA" id="ARBA00007122"/>
    </source>
</evidence>
<evidence type="ECO:0000313" key="4">
    <source>
        <dbReference type="Proteomes" id="UP001551675"/>
    </source>
</evidence>
<dbReference type="SUPFAM" id="SSF51735">
    <property type="entry name" value="NAD(P)-binding Rossmann-fold domains"/>
    <property type="match status" value="1"/>
</dbReference>
<dbReference type="EMBL" id="JBFALK010000003">
    <property type="protein sequence ID" value="MEV0968530.1"/>
    <property type="molecule type" value="Genomic_DNA"/>
</dbReference>
<dbReference type="InterPro" id="IPR015878">
    <property type="entry name" value="Ado_hCys_hydrolase_NAD-bd"/>
</dbReference>
<comment type="similarity">
    <text evidence="1">Belongs to the adenosylhomocysteinase family.</text>
</comment>
<dbReference type="PANTHER" id="PTHR23420:SF0">
    <property type="entry name" value="ADENOSYLHOMOCYSTEINASE"/>
    <property type="match status" value="1"/>
</dbReference>
<name>A0ABV3GA65_MICGL</name>
<dbReference type="SMART" id="SM00997">
    <property type="entry name" value="AdoHcyase_NAD"/>
    <property type="match status" value="1"/>
</dbReference>